<evidence type="ECO:0000256" key="6">
    <source>
        <dbReference type="ARBA" id="ARBA00022967"/>
    </source>
</evidence>
<evidence type="ECO:0000256" key="7">
    <source>
        <dbReference type="ARBA" id="ARBA00022989"/>
    </source>
</evidence>
<keyword evidence="9" id="KW-0325">Glycoprotein</keyword>
<dbReference type="InterPro" id="IPR008250">
    <property type="entry name" value="ATPase_P-typ_transduc_dom_A_sf"/>
</dbReference>
<dbReference type="InterPro" id="IPR056236">
    <property type="entry name" value="HMA_PCA1"/>
</dbReference>
<dbReference type="InterPro" id="IPR018303">
    <property type="entry name" value="ATPase_P-typ_P_site"/>
</dbReference>
<dbReference type="InterPro" id="IPR036412">
    <property type="entry name" value="HAD-like_sf"/>
</dbReference>
<dbReference type="InterPro" id="IPR004886">
    <property type="entry name" value="Glucanosyltransferase"/>
</dbReference>
<feature type="transmembrane region" description="Helical" evidence="11">
    <location>
        <begin position="828"/>
        <end position="850"/>
    </location>
</feature>
<comment type="caution">
    <text evidence="13">The sequence shown here is derived from an EMBL/GenBank/DDBJ whole genome shotgun (WGS) entry which is preliminary data.</text>
</comment>
<comment type="subcellular location">
    <subcellularLocation>
        <location evidence="1 10">Cell membrane</location>
        <topology evidence="1 10">Lipid-anchor</topology>
        <topology evidence="1 10">GPI-anchor</topology>
    </subcellularLocation>
    <subcellularLocation>
        <location evidence="11">Membrane</location>
    </subcellularLocation>
</comment>
<dbReference type="InterPro" id="IPR001757">
    <property type="entry name" value="P_typ_ATPase"/>
</dbReference>
<dbReference type="SUPFAM" id="SSF56784">
    <property type="entry name" value="HAD-like"/>
    <property type="match status" value="1"/>
</dbReference>
<dbReference type="SUPFAM" id="SSF81653">
    <property type="entry name" value="Calcium ATPase, transduction domain A"/>
    <property type="match status" value="1"/>
</dbReference>
<protein>
    <recommendedName>
        <fullName evidence="10">1,3-beta-glucanosyltransferase</fullName>
        <ecNumber evidence="10">2.4.1.-</ecNumber>
    </recommendedName>
</protein>
<keyword evidence="3 11" id="KW-0812">Transmembrane</keyword>
<keyword evidence="4 11" id="KW-0479">Metal-binding</keyword>
<dbReference type="SFLD" id="SFLDS00003">
    <property type="entry name" value="Haloacid_Dehalogenase"/>
    <property type="match status" value="1"/>
</dbReference>
<dbReference type="InterPro" id="IPR012946">
    <property type="entry name" value="X8"/>
</dbReference>
<dbReference type="CDD" id="cd00371">
    <property type="entry name" value="HMA"/>
    <property type="match status" value="1"/>
</dbReference>
<dbReference type="SUPFAM" id="SSF51445">
    <property type="entry name" value="(Trans)glycosidases"/>
    <property type="match status" value="1"/>
</dbReference>
<dbReference type="InterPro" id="IPR027256">
    <property type="entry name" value="P-typ_ATPase_IB"/>
</dbReference>
<dbReference type="SUPFAM" id="SSF81665">
    <property type="entry name" value="Calcium ATPase, transmembrane domain M"/>
    <property type="match status" value="1"/>
</dbReference>
<dbReference type="Gene3D" id="3.20.20.80">
    <property type="entry name" value="Glycosidases"/>
    <property type="match status" value="1"/>
</dbReference>
<keyword evidence="14" id="KW-1185">Reference proteome</keyword>
<comment type="similarity">
    <text evidence="11">Belongs to the cation transport ATPase (P-type) (TC 3.A.3) family. Type IB subfamily.</text>
</comment>
<evidence type="ECO:0000259" key="12">
    <source>
        <dbReference type="PROSITE" id="PS50846"/>
    </source>
</evidence>
<dbReference type="Proteomes" id="UP001521184">
    <property type="component" value="Unassembled WGS sequence"/>
</dbReference>
<evidence type="ECO:0000256" key="11">
    <source>
        <dbReference type="RuleBase" id="RU362081"/>
    </source>
</evidence>
<dbReference type="PROSITE" id="PS50846">
    <property type="entry name" value="HMA_2"/>
    <property type="match status" value="1"/>
</dbReference>
<evidence type="ECO:0000256" key="4">
    <source>
        <dbReference type="ARBA" id="ARBA00022723"/>
    </source>
</evidence>
<dbReference type="Pfam" id="PF00702">
    <property type="entry name" value="Hydrolase"/>
    <property type="match status" value="1"/>
</dbReference>
<dbReference type="NCBIfam" id="TIGR01494">
    <property type="entry name" value="ATPase_P-type"/>
    <property type="match status" value="2"/>
</dbReference>
<dbReference type="InterPro" id="IPR023214">
    <property type="entry name" value="HAD_sf"/>
</dbReference>
<dbReference type="PANTHER" id="PTHR46594:SF4">
    <property type="entry name" value="P-TYPE CATION-TRANSPORTING ATPASE"/>
    <property type="match status" value="1"/>
</dbReference>
<dbReference type="Gene3D" id="3.40.50.1000">
    <property type="entry name" value="HAD superfamily/HAD-like"/>
    <property type="match status" value="1"/>
</dbReference>
<dbReference type="SMART" id="SM00768">
    <property type="entry name" value="X8"/>
    <property type="match status" value="1"/>
</dbReference>
<dbReference type="InterPro" id="IPR059000">
    <property type="entry name" value="ATPase_P-type_domA"/>
</dbReference>
<evidence type="ECO:0000256" key="2">
    <source>
        <dbReference type="ARBA" id="ARBA00007528"/>
    </source>
</evidence>
<dbReference type="NCBIfam" id="TIGR01525">
    <property type="entry name" value="ATPase-IB_hvy"/>
    <property type="match status" value="1"/>
</dbReference>
<comment type="function">
    <text evidence="10">Splits internally a 1,3-beta-glucan molecule and transfers the newly generated reducing end (the donor) to the non-reducing end of another 1,3-beta-glucan molecule (the acceptor) forming a 1,3-beta linkage, resulting in the elongation of 1,3-beta-glucan chains in the cell wall.</text>
</comment>
<dbReference type="InterPro" id="IPR023299">
    <property type="entry name" value="ATPase_P-typ_cyto_dom_N"/>
</dbReference>
<dbReference type="PANTHER" id="PTHR46594">
    <property type="entry name" value="P-TYPE CATION-TRANSPORTING ATPASE"/>
    <property type="match status" value="1"/>
</dbReference>
<gene>
    <name evidence="13" type="ORF">SLS58_010027</name>
</gene>
<evidence type="ECO:0000256" key="9">
    <source>
        <dbReference type="ARBA" id="ARBA00023180"/>
    </source>
</evidence>
<sequence length="1414" mass="149167">MKSVSIAALAGAIFAGSALADVPPIEIKGTKFFYSNNGTQFYMRGIAYQPEYNADAASASDTPNDRYIDPLADPDTCKRDLEYLIQLRTNTIRVYAVNPELDHDECMTAFQDAGIYVVADLSSPGRSIKSDDPTWDDDLYDRYTSVIDALAPYNNTLGFFAGNEVSHRANNTDASAFVKAAVRDSKAYIKEKGYRAIGVGYATNDDADIREPMEDFFNCGSSEDSVDFWGYNIYSWCGDSSFSKSGYDKQTEKFADYPVPVFFAEYGCNEVKPRKFGDTPVLYGDDMNDVWSGGIVYMFHQEANEYGLVSIDGDKVSTLADFNNYKSQIAKATATGVNRDDYEPTNTRQRDCPAVNSAWGATASPLPPRPDTDLCRCMYNSLSCVVAADVEVSSYGELFGTVCGSSDDACAGIGANASTGAYGAYSMCNSTEKLAFVLDQYYQLQDSSESACAFDGSASLKSAVEPTGQCSSLMAQAGTAGTATVTSSPTGGAASASSSEGAAAAGLQFTAGDDSGPDTEFAVKAPGVRHPSEQPCRTGKLSSIGFGTNDVGIKSGPKGCQDACCDDKPPTIKSAASCQDACCGEKPGSVINVNIDRIDVERGDVEKEHVVLTVHGMTCTGCETKLMRSLAVIPGVSRPQTSLLLSRAEFDLDGRLLSADQIQARLEKETGFNFDKVANDDKELETIEVLAGGDAKAFVARDMPDGVVNASVVDKNTVSLQYDPKVLGARDLMDHSFSAPLQLAPLRPPPSIASGRKHVWNVGLQTVISALLTIPVLIMAWAPLPKHEVAYGSASLALATIIQVFIAGPFYSSALRSLIFSRVIEMDLLIVLSTTAAYVFSIVAFAYLVAGSPLSTGEFFETSTLLVTLIMVGRFLGALARQKAVESVSVLSLQPATAVLSSKDGQNPELDIDARLLQFGDVFKVLPETRIPTDGTIISGTSEVDESMITGEARPVAKEVGTAVIGGSVNGSGALLVRVSRLPGSNTVAKIAAMVDEAKMSKPKIQDLADKVASWFVPVVVAITIVTFIVWVAVGVGNKGMGGSEAAVQAITYAIATLIVSCPCAIGLAVPMVVVIASGIAAERGVVVKSAETLEIARKTSHVVFDKTGTLTQGKLSVTKEVYPEESSGPAALELLLGLVHGSKHPVSVAVAAHLESKGINAIPINDIKSFPGKGIEATTTISNTNTPLTIRAGNSRWLEMSSHPEVSPLLSSGHTVFCCTINGVPAAIFALHDTLRPDAHPVVARLLASNIAVSIVSGDDDAAVQRVATALGIPPANVRSRASPADKRDYIKDLERGDASTTTSTATATVIFVGDGTNDSVALAQASIGIHIGSGAHDDSSDVAAAAADVVLTAGSSPLRGVPALLAVSRVAFRAIVLNFAWSFVYNVFAILLAAGAFPHAETFREGYNITYQ</sequence>
<dbReference type="InterPro" id="IPR023298">
    <property type="entry name" value="ATPase_P-typ_TM_dom_sf"/>
</dbReference>
<keyword evidence="8 10" id="KW-0472">Membrane</keyword>
<dbReference type="NCBIfam" id="TIGR01511">
    <property type="entry name" value="ATPase-IB1_Cu"/>
    <property type="match status" value="1"/>
</dbReference>
<reference evidence="13 14" key="1">
    <citation type="journal article" date="2023" name="Plant Dis.">
        <title>First Report of Diplodia intermedia Causing Canker and Dieback Diseases on Apple Trees in Canada.</title>
        <authorList>
            <person name="Ellouze W."/>
            <person name="Ilyukhin E."/>
            <person name="Sulman M."/>
            <person name="Ali S."/>
        </authorList>
    </citation>
    <scope>NUCLEOTIDE SEQUENCE [LARGE SCALE GENOMIC DNA]</scope>
    <source>
        <strain evidence="13 14">M45-28</strain>
    </source>
</reference>
<keyword evidence="10" id="KW-0449">Lipoprotein</keyword>
<keyword evidence="10" id="KW-0336">GPI-anchor</keyword>
<name>A0ABR3T8U5_9PEZI</name>
<evidence type="ECO:0000256" key="1">
    <source>
        <dbReference type="ARBA" id="ARBA00004609"/>
    </source>
</evidence>
<keyword evidence="11" id="KW-0547">Nucleotide-binding</keyword>
<evidence type="ECO:0000313" key="14">
    <source>
        <dbReference type="Proteomes" id="UP001521184"/>
    </source>
</evidence>
<evidence type="ECO:0000256" key="5">
    <source>
        <dbReference type="ARBA" id="ARBA00022729"/>
    </source>
</evidence>
<dbReference type="SUPFAM" id="SSF55008">
    <property type="entry name" value="HMA, heavy metal-associated domain"/>
    <property type="match status" value="1"/>
</dbReference>
<dbReference type="Pfam" id="PF00122">
    <property type="entry name" value="E1-E2_ATPase"/>
    <property type="match status" value="1"/>
</dbReference>
<dbReference type="EC" id="2.4.1.-" evidence="10"/>
<keyword evidence="11" id="KW-0067">ATP-binding</keyword>
<dbReference type="SFLD" id="SFLDG00002">
    <property type="entry name" value="C1.7:_P-type_atpase_like"/>
    <property type="match status" value="1"/>
</dbReference>
<organism evidence="13 14">
    <name type="scientific">Diplodia intermedia</name>
    <dbReference type="NCBI Taxonomy" id="856260"/>
    <lineage>
        <taxon>Eukaryota</taxon>
        <taxon>Fungi</taxon>
        <taxon>Dikarya</taxon>
        <taxon>Ascomycota</taxon>
        <taxon>Pezizomycotina</taxon>
        <taxon>Dothideomycetes</taxon>
        <taxon>Dothideomycetes incertae sedis</taxon>
        <taxon>Botryosphaeriales</taxon>
        <taxon>Botryosphaeriaceae</taxon>
        <taxon>Diplodia</taxon>
    </lineage>
</organism>
<feature type="transmembrane region" description="Helical" evidence="11">
    <location>
        <begin position="759"/>
        <end position="782"/>
    </location>
</feature>
<comment type="similarity">
    <text evidence="2 10">Belongs to the glycosyl hydrolase 72 family.</text>
</comment>
<feature type="transmembrane region" description="Helical" evidence="11">
    <location>
        <begin position="1054"/>
        <end position="1080"/>
    </location>
</feature>
<dbReference type="Gene3D" id="3.40.1110.10">
    <property type="entry name" value="Calcium-transporting ATPase, cytoplasmic domain N"/>
    <property type="match status" value="1"/>
</dbReference>
<accession>A0ABR3T8U5</accession>
<dbReference type="Gene3D" id="2.70.150.10">
    <property type="entry name" value="Calcium-transporting ATPase, cytoplasmic transduction domain A"/>
    <property type="match status" value="1"/>
</dbReference>
<dbReference type="Pfam" id="PF07983">
    <property type="entry name" value="X8"/>
    <property type="match status" value="1"/>
</dbReference>
<dbReference type="Pfam" id="PF00403">
    <property type="entry name" value="HMA"/>
    <property type="match status" value="1"/>
</dbReference>
<dbReference type="Gene3D" id="1.20.58.1040">
    <property type="match status" value="1"/>
</dbReference>
<dbReference type="EMBL" id="JAKEKT020000108">
    <property type="protein sequence ID" value="KAL1635922.1"/>
    <property type="molecule type" value="Genomic_DNA"/>
</dbReference>
<evidence type="ECO:0000256" key="3">
    <source>
        <dbReference type="ARBA" id="ARBA00022692"/>
    </source>
</evidence>
<dbReference type="Gene3D" id="3.30.70.100">
    <property type="match status" value="1"/>
</dbReference>
<dbReference type="InterPro" id="IPR036163">
    <property type="entry name" value="HMA_dom_sf"/>
</dbReference>
<dbReference type="InterPro" id="IPR017853">
    <property type="entry name" value="GH"/>
</dbReference>
<feature type="transmembrane region" description="Helical" evidence="11">
    <location>
        <begin position="789"/>
        <end position="808"/>
    </location>
</feature>
<dbReference type="InterPro" id="IPR006121">
    <property type="entry name" value="HMA_dom"/>
</dbReference>
<dbReference type="PRINTS" id="PR00119">
    <property type="entry name" value="CATATPASE"/>
</dbReference>
<feature type="chain" id="PRO_5044954420" description="1,3-beta-glucanosyltransferase" evidence="10">
    <location>
        <begin position="21"/>
        <end position="1414"/>
    </location>
</feature>
<feature type="signal peptide" evidence="10">
    <location>
        <begin position="1"/>
        <end position="20"/>
    </location>
</feature>
<dbReference type="InterPro" id="IPR044492">
    <property type="entry name" value="P_typ_ATPase_HD_dom"/>
</dbReference>
<dbReference type="Pfam" id="PF03198">
    <property type="entry name" value="Glyco_hydro_72"/>
    <property type="match status" value="1"/>
</dbReference>
<keyword evidence="6" id="KW-1278">Translocase</keyword>
<feature type="transmembrane region" description="Helical" evidence="11">
    <location>
        <begin position="1377"/>
        <end position="1399"/>
    </location>
</feature>
<evidence type="ECO:0000313" key="13">
    <source>
        <dbReference type="EMBL" id="KAL1635922.1"/>
    </source>
</evidence>
<dbReference type="Pfam" id="PF24534">
    <property type="entry name" value="HMA_PCA1"/>
    <property type="match status" value="1"/>
</dbReference>
<dbReference type="SFLD" id="SFLDF00027">
    <property type="entry name" value="p-type_atpase"/>
    <property type="match status" value="1"/>
</dbReference>
<keyword evidence="5 10" id="KW-0732">Signal</keyword>
<proteinExistence type="inferred from homology"/>
<evidence type="ECO:0000256" key="8">
    <source>
        <dbReference type="ARBA" id="ARBA00023136"/>
    </source>
</evidence>
<dbReference type="PROSITE" id="PS00154">
    <property type="entry name" value="ATPASE_E1_E2"/>
    <property type="match status" value="1"/>
</dbReference>
<feature type="transmembrane region" description="Helical" evidence="11">
    <location>
        <begin position="1012"/>
        <end position="1034"/>
    </location>
</feature>
<feature type="domain" description="HMA" evidence="12">
    <location>
        <begin position="608"/>
        <end position="674"/>
    </location>
</feature>
<evidence type="ECO:0000256" key="10">
    <source>
        <dbReference type="RuleBase" id="RU361209"/>
    </source>
</evidence>
<keyword evidence="10" id="KW-0808">Transferase</keyword>
<keyword evidence="7 11" id="KW-1133">Transmembrane helix</keyword>